<evidence type="ECO:0000313" key="9">
    <source>
        <dbReference type="Proteomes" id="UP001152803"/>
    </source>
</evidence>
<reference evidence="8" key="1">
    <citation type="journal article" date="2023" name="Science">
        <title>Genome structures resolve the early diversification of teleost fishes.</title>
        <authorList>
            <person name="Parey E."/>
            <person name="Louis A."/>
            <person name="Montfort J."/>
            <person name="Bouchez O."/>
            <person name="Roques C."/>
            <person name="Iampietro C."/>
            <person name="Lluch J."/>
            <person name="Castinel A."/>
            <person name="Donnadieu C."/>
            <person name="Desvignes T."/>
            <person name="Floi Bucao C."/>
            <person name="Jouanno E."/>
            <person name="Wen M."/>
            <person name="Mejri S."/>
            <person name="Dirks R."/>
            <person name="Jansen H."/>
            <person name="Henkel C."/>
            <person name="Chen W.J."/>
            <person name="Zahm M."/>
            <person name="Cabau C."/>
            <person name="Klopp C."/>
            <person name="Thompson A.W."/>
            <person name="Robinson-Rechavi M."/>
            <person name="Braasch I."/>
            <person name="Lecointre G."/>
            <person name="Bobe J."/>
            <person name="Postlethwait J.H."/>
            <person name="Berthelot C."/>
            <person name="Roest Crollius H."/>
            <person name="Guiguen Y."/>
        </authorList>
    </citation>
    <scope>NUCLEOTIDE SEQUENCE</scope>
    <source>
        <strain evidence="8">Concon-B</strain>
    </source>
</reference>
<dbReference type="SMART" id="SM00207">
    <property type="entry name" value="TNF"/>
    <property type="match status" value="1"/>
</dbReference>
<dbReference type="PROSITE" id="PS00251">
    <property type="entry name" value="THD_1"/>
    <property type="match status" value="1"/>
</dbReference>
<evidence type="ECO:0000259" key="7">
    <source>
        <dbReference type="PROSITE" id="PS50049"/>
    </source>
</evidence>
<comment type="caution">
    <text evidence="8">The sequence shown here is derived from an EMBL/GenBank/DDBJ whole genome shotgun (WGS) entry which is preliminary data.</text>
</comment>
<keyword evidence="6" id="KW-1133">Transmembrane helix</keyword>
<evidence type="ECO:0000256" key="2">
    <source>
        <dbReference type="ARBA" id="ARBA00008670"/>
    </source>
</evidence>
<dbReference type="PANTHER" id="PTHR11471:SF34">
    <property type="entry name" value="TUMOR NECROSIS FACTOR LIGAND SUPERFAMILY MEMBER 14"/>
    <property type="match status" value="1"/>
</dbReference>
<dbReference type="Proteomes" id="UP001152803">
    <property type="component" value="Unassembled WGS sequence"/>
</dbReference>
<keyword evidence="6" id="KW-0812">Transmembrane</keyword>
<dbReference type="Pfam" id="PF00229">
    <property type="entry name" value="TNF"/>
    <property type="match status" value="1"/>
</dbReference>
<comment type="similarity">
    <text evidence="2">Belongs to the tumor necrosis factor family.</text>
</comment>
<dbReference type="GO" id="GO:0016020">
    <property type="term" value="C:membrane"/>
    <property type="evidence" value="ECO:0007669"/>
    <property type="project" value="UniProtKB-SubCell"/>
</dbReference>
<dbReference type="PANTHER" id="PTHR11471">
    <property type="entry name" value="TUMOR NECROSIS FACTOR FAMILY MEMBER"/>
    <property type="match status" value="1"/>
</dbReference>
<dbReference type="GO" id="GO:0005125">
    <property type="term" value="F:cytokine activity"/>
    <property type="evidence" value="ECO:0007669"/>
    <property type="project" value="UniProtKB-KW"/>
</dbReference>
<feature type="compositionally biased region" description="Basic and acidic residues" evidence="5">
    <location>
        <begin position="82"/>
        <end position="91"/>
    </location>
</feature>
<feature type="domain" description="THD" evidence="7">
    <location>
        <begin position="102"/>
        <end position="240"/>
    </location>
</feature>
<protein>
    <recommendedName>
        <fullName evidence="7">THD domain-containing protein</fullName>
    </recommendedName>
</protein>
<dbReference type="PROSITE" id="PS50049">
    <property type="entry name" value="THD_2"/>
    <property type="match status" value="1"/>
</dbReference>
<comment type="subcellular location">
    <subcellularLocation>
        <location evidence="1">Membrane</location>
    </subcellularLocation>
</comment>
<proteinExistence type="inferred from homology"/>
<name>A0A9Q1I4C1_CONCO</name>
<feature type="region of interest" description="Disordered" evidence="5">
    <location>
        <begin position="74"/>
        <end position="96"/>
    </location>
</feature>
<evidence type="ECO:0000256" key="5">
    <source>
        <dbReference type="SAM" id="MobiDB-lite"/>
    </source>
</evidence>
<dbReference type="InterPro" id="IPR021184">
    <property type="entry name" value="TNF_CS"/>
</dbReference>
<evidence type="ECO:0000313" key="8">
    <source>
        <dbReference type="EMBL" id="KAJ8283137.1"/>
    </source>
</evidence>
<accession>A0A9Q1I4C1</accession>
<dbReference type="GO" id="GO:0005164">
    <property type="term" value="F:tumor necrosis factor receptor binding"/>
    <property type="evidence" value="ECO:0007669"/>
    <property type="project" value="InterPro"/>
</dbReference>
<evidence type="ECO:0000256" key="4">
    <source>
        <dbReference type="ARBA" id="ARBA00023136"/>
    </source>
</evidence>
<dbReference type="InterPro" id="IPR006052">
    <property type="entry name" value="TNF_dom"/>
</dbReference>
<dbReference type="SUPFAM" id="SSF49842">
    <property type="entry name" value="TNF-like"/>
    <property type="match status" value="1"/>
</dbReference>
<organism evidence="8 9">
    <name type="scientific">Conger conger</name>
    <name type="common">Conger eel</name>
    <name type="synonym">Muraena conger</name>
    <dbReference type="NCBI Taxonomy" id="82655"/>
    <lineage>
        <taxon>Eukaryota</taxon>
        <taxon>Metazoa</taxon>
        <taxon>Chordata</taxon>
        <taxon>Craniata</taxon>
        <taxon>Vertebrata</taxon>
        <taxon>Euteleostomi</taxon>
        <taxon>Actinopterygii</taxon>
        <taxon>Neopterygii</taxon>
        <taxon>Teleostei</taxon>
        <taxon>Anguilliformes</taxon>
        <taxon>Congridae</taxon>
        <taxon>Conger</taxon>
    </lineage>
</organism>
<sequence>MAEGQVACPQVFVVDRPVTGSPTVPRPGHTPLLQQTLIFLLSLALCGLAVEGYFIYRLYQQAVDVPLGTPGRQLGDQKGLVKHSEDERERSGITSQPAKIKASAHLTDLSIPVQPDGVLQWGVNGDAFTREVDLQAGLLQVKKEGLYYIYSKVSFTERSCSMFKHTVVLRTPRYSKDLELMKAKRFSCGPSKAPEDGLLNSYLGGVFSLHASASVFVKVENHTLVRHQDISDNFFGMFMI</sequence>
<keyword evidence="4 6" id="KW-0472">Membrane</keyword>
<gene>
    <name evidence="8" type="ORF">COCON_G00019870</name>
</gene>
<dbReference type="GO" id="GO:0005615">
    <property type="term" value="C:extracellular space"/>
    <property type="evidence" value="ECO:0007669"/>
    <property type="project" value="UniProtKB-KW"/>
</dbReference>
<evidence type="ECO:0000256" key="3">
    <source>
        <dbReference type="ARBA" id="ARBA00022514"/>
    </source>
</evidence>
<feature type="transmembrane region" description="Helical" evidence="6">
    <location>
        <begin position="37"/>
        <end position="56"/>
    </location>
</feature>
<dbReference type="InterPro" id="IPR008983">
    <property type="entry name" value="Tumour_necrosis_fac-like_dom"/>
</dbReference>
<evidence type="ECO:0000256" key="1">
    <source>
        <dbReference type="ARBA" id="ARBA00004370"/>
    </source>
</evidence>
<keyword evidence="9" id="KW-1185">Reference proteome</keyword>
<dbReference type="AlphaFoldDB" id="A0A9Q1I4C1"/>
<dbReference type="EMBL" id="JAFJMO010000002">
    <property type="protein sequence ID" value="KAJ8283137.1"/>
    <property type="molecule type" value="Genomic_DNA"/>
</dbReference>
<dbReference type="Gene3D" id="2.60.120.40">
    <property type="match status" value="1"/>
</dbReference>
<dbReference type="OrthoDB" id="6072476at2759"/>
<keyword evidence="3" id="KW-0202">Cytokine</keyword>
<evidence type="ECO:0000256" key="6">
    <source>
        <dbReference type="SAM" id="Phobius"/>
    </source>
</evidence>
<dbReference type="GO" id="GO:0006955">
    <property type="term" value="P:immune response"/>
    <property type="evidence" value="ECO:0007669"/>
    <property type="project" value="InterPro"/>
</dbReference>